<dbReference type="WBParaSite" id="Pan_g15445.t1">
    <property type="protein sequence ID" value="Pan_g15445.t1"/>
    <property type="gene ID" value="Pan_g15445"/>
</dbReference>
<evidence type="ECO:0000313" key="2">
    <source>
        <dbReference type="WBParaSite" id="Pan_g15445.t1"/>
    </source>
</evidence>
<organism evidence="1 2">
    <name type="scientific">Panagrellus redivivus</name>
    <name type="common">Microworm</name>
    <dbReference type="NCBI Taxonomy" id="6233"/>
    <lineage>
        <taxon>Eukaryota</taxon>
        <taxon>Metazoa</taxon>
        <taxon>Ecdysozoa</taxon>
        <taxon>Nematoda</taxon>
        <taxon>Chromadorea</taxon>
        <taxon>Rhabditida</taxon>
        <taxon>Tylenchina</taxon>
        <taxon>Panagrolaimomorpha</taxon>
        <taxon>Panagrolaimoidea</taxon>
        <taxon>Panagrolaimidae</taxon>
        <taxon>Panagrellus</taxon>
    </lineage>
</organism>
<protein>
    <submittedName>
        <fullName evidence="2">Uncharacterized protein</fullName>
    </submittedName>
</protein>
<reference evidence="2" key="2">
    <citation type="submission" date="2020-10" db="UniProtKB">
        <authorList>
            <consortium name="WormBaseParasite"/>
        </authorList>
    </citation>
    <scope>IDENTIFICATION</scope>
</reference>
<reference evidence="1" key="1">
    <citation type="journal article" date="2013" name="Genetics">
        <title>The draft genome and transcriptome of Panagrellus redivivus are shaped by the harsh demands of a free-living lifestyle.</title>
        <authorList>
            <person name="Srinivasan J."/>
            <person name="Dillman A.R."/>
            <person name="Macchietto M.G."/>
            <person name="Heikkinen L."/>
            <person name="Lakso M."/>
            <person name="Fracchia K.M."/>
            <person name="Antoshechkin I."/>
            <person name="Mortazavi A."/>
            <person name="Wong G."/>
            <person name="Sternberg P.W."/>
        </authorList>
    </citation>
    <scope>NUCLEOTIDE SEQUENCE [LARGE SCALE GENOMIC DNA]</scope>
    <source>
        <strain evidence="1">MT8872</strain>
    </source>
</reference>
<proteinExistence type="predicted"/>
<sequence length="150" mass="17093">MERSTYRRTLGHEFQPPNSRFGSNSLCPCKSVTQILNNPDFDKAFLVRKCSCAIRFGRCSLLGYSRRYRPSRPLVVQLVAVSGLTAKVPGRWSNGIACSFHNRRAISGLRRITYKNVGQPQLRDQQDLLRINLLDNLCIHPEDLMWLGVS</sequence>
<evidence type="ECO:0000313" key="1">
    <source>
        <dbReference type="Proteomes" id="UP000492821"/>
    </source>
</evidence>
<keyword evidence="1" id="KW-1185">Reference proteome</keyword>
<dbReference type="AlphaFoldDB" id="A0A7E4ZT07"/>
<dbReference type="Proteomes" id="UP000492821">
    <property type="component" value="Unassembled WGS sequence"/>
</dbReference>
<name>A0A7E4ZT07_PANRE</name>
<accession>A0A7E4ZT07</accession>